<dbReference type="Pfam" id="PF03886">
    <property type="entry name" value="ABC_trans_aux"/>
    <property type="match status" value="1"/>
</dbReference>
<keyword evidence="3" id="KW-1185">Reference proteome</keyword>
<gene>
    <name evidence="2" type="ORF">BKK80_02370</name>
</gene>
<dbReference type="InterPro" id="IPR005586">
    <property type="entry name" value="ABC_trans_aux"/>
</dbReference>
<dbReference type="EMBL" id="CP017754">
    <property type="protein sequence ID" value="AOZ04802.1"/>
    <property type="molecule type" value="Genomic_DNA"/>
</dbReference>
<organism evidence="2 3">
    <name type="scientific">Cupriavidus malaysiensis</name>
    <dbReference type="NCBI Taxonomy" id="367825"/>
    <lineage>
        <taxon>Bacteria</taxon>
        <taxon>Pseudomonadati</taxon>
        <taxon>Pseudomonadota</taxon>
        <taxon>Betaproteobacteria</taxon>
        <taxon>Burkholderiales</taxon>
        <taxon>Burkholderiaceae</taxon>
        <taxon>Cupriavidus</taxon>
    </lineage>
</organism>
<dbReference type="PROSITE" id="PS51257">
    <property type="entry name" value="PROKAR_LIPOPROTEIN"/>
    <property type="match status" value="1"/>
</dbReference>
<accession>A0ABM6F0Q6</accession>
<sequence length="214" mass="22405">MMRILPFPAGSLRPATGAAALAALALLGGCALTPGRPTISYDLGPAAGAPPSAATAGTAPAAHALPPLRVTQTDSPAWLDSNSIFYRLRYAQVERLQPYATQRWVMSPARLLDERLREAVAARGTLAWQGNTGAPALHVDLITFEQVFDGESASHGLIRARATVYRERMIGQKTFVVEQPAPTPDGAGGVKALAAGSDALVGAMLDWVATLPLN</sequence>
<evidence type="ECO:0000313" key="2">
    <source>
        <dbReference type="EMBL" id="AOZ04802.1"/>
    </source>
</evidence>
<name>A0ABM6F0Q6_9BURK</name>
<dbReference type="Gene3D" id="3.40.50.10610">
    <property type="entry name" value="ABC-type transport auxiliary lipoprotein component"/>
    <property type="match status" value="1"/>
</dbReference>
<evidence type="ECO:0000259" key="1">
    <source>
        <dbReference type="Pfam" id="PF03886"/>
    </source>
</evidence>
<dbReference type="RefSeq" id="WP_071010699.1">
    <property type="nucleotide sequence ID" value="NZ_CP017754.1"/>
</dbReference>
<dbReference type="SUPFAM" id="SSF159594">
    <property type="entry name" value="XCC0632-like"/>
    <property type="match status" value="1"/>
</dbReference>
<feature type="domain" description="ABC-type transport auxiliary lipoprotein component" evidence="1">
    <location>
        <begin position="54"/>
        <end position="201"/>
    </location>
</feature>
<evidence type="ECO:0000313" key="3">
    <source>
        <dbReference type="Proteomes" id="UP000177515"/>
    </source>
</evidence>
<proteinExistence type="predicted"/>
<dbReference type="Proteomes" id="UP000177515">
    <property type="component" value="Chromosome 1"/>
</dbReference>
<protein>
    <submittedName>
        <fullName evidence="2">ABC transporter</fullName>
    </submittedName>
</protein>
<reference evidence="2 3" key="1">
    <citation type="submission" date="2016-10" db="EMBL/GenBank/DDBJ databases">
        <title>Complete genome sequences of three Cupriavidus strains isolated from various Malaysian environments.</title>
        <authorList>
            <person name="Abdullah A.A.-A."/>
            <person name="Shafie N.A.H."/>
            <person name="Lau N.S."/>
        </authorList>
    </citation>
    <scope>NUCLEOTIDE SEQUENCE [LARGE SCALE GENOMIC DNA]</scope>
    <source>
        <strain evidence="2 3">USMAA1020</strain>
    </source>
</reference>